<evidence type="ECO:0000313" key="3">
    <source>
        <dbReference type="Proteomes" id="UP000292209"/>
    </source>
</evidence>
<evidence type="ECO:0000256" key="1">
    <source>
        <dbReference type="SAM" id="MobiDB-lite"/>
    </source>
</evidence>
<accession>A0A4Q7PDT9</accession>
<proteinExistence type="predicted"/>
<comment type="caution">
    <text evidence="2">The sequence shown here is derived from an EMBL/GenBank/DDBJ whole genome shotgun (WGS) entry which is preliminary data.</text>
</comment>
<dbReference type="AlphaFoldDB" id="A0A4Q7PDT9"/>
<evidence type="ECO:0008006" key="4">
    <source>
        <dbReference type="Google" id="ProtNLM"/>
    </source>
</evidence>
<reference evidence="2 3" key="1">
    <citation type="submission" date="2019-02" db="EMBL/GenBank/DDBJ databases">
        <title>Genomic Encyclopedia of Archaeal and Bacterial Type Strains, Phase II (KMG-II): from individual species to whole genera.</title>
        <authorList>
            <person name="Goeker M."/>
        </authorList>
    </citation>
    <scope>NUCLEOTIDE SEQUENCE [LARGE SCALE GENOMIC DNA]</scope>
    <source>
        <strain evidence="2 3">DSM 21411</strain>
    </source>
</reference>
<organism evidence="2 3">
    <name type="scientific">Cecembia calidifontis</name>
    <dbReference type="NCBI Taxonomy" id="1187080"/>
    <lineage>
        <taxon>Bacteria</taxon>
        <taxon>Pseudomonadati</taxon>
        <taxon>Bacteroidota</taxon>
        <taxon>Cytophagia</taxon>
        <taxon>Cytophagales</taxon>
        <taxon>Cyclobacteriaceae</taxon>
        <taxon>Cecembia</taxon>
    </lineage>
</organism>
<protein>
    <recommendedName>
        <fullName evidence="4">DNA polymerase-3 subunit gamma/tau</fullName>
    </recommendedName>
</protein>
<feature type="compositionally biased region" description="Basic and acidic residues" evidence="1">
    <location>
        <begin position="1"/>
        <end position="13"/>
    </location>
</feature>
<dbReference type="Proteomes" id="UP000292209">
    <property type="component" value="Unassembled WGS sequence"/>
</dbReference>
<name>A0A4Q7PDT9_9BACT</name>
<sequence>MTEARKIVQEKPQAEVQIAEPKKEEEKVSLNPKLAEEFDEQKLNSVLQEIIGQYRDQHKNLETTVLKQPVILSGETITFQLNGEIQQDIFHKIKPEVFQLLRRKLNNYSIHLESVIVEEEAGDGKKKLYTSTDKLQYLKEKSPALVELQKRFGLETDF</sequence>
<dbReference type="EMBL" id="SGXG01000001">
    <property type="protein sequence ID" value="RZS98541.1"/>
    <property type="molecule type" value="Genomic_DNA"/>
</dbReference>
<gene>
    <name evidence="2" type="ORF">BC751_4198</name>
</gene>
<feature type="region of interest" description="Disordered" evidence="1">
    <location>
        <begin position="1"/>
        <end position="24"/>
    </location>
</feature>
<keyword evidence="3" id="KW-1185">Reference proteome</keyword>
<evidence type="ECO:0000313" key="2">
    <source>
        <dbReference type="EMBL" id="RZS98541.1"/>
    </source>
</evidence>
<dbReference type="RefSeq" id="WP_242617550.1">
    <property type="nucleotide sequence ID" value="NZ_SGXG01000001.1"/>
</dbReference>